<dbReference type="Gene3D" id="3.40.50.1820">
    <property type="entry name" value="alpha/beta hydrolase"/>
    <property type="match status" value="1"/>
</dbReference>
<dbReference type="AlphaFoldDB" id="B8HJQ6"/>
<dbReference type="InterPro" id="IPR002925">
    <property type="entry name" value="Dienelactn_hydro"/>
</dbReference>
<evidence type="ECO:0000259" key="2">
    <source>
        <dbReference type="Pfam" id="PF01738"/>
    </source>
</evidence>
<sequence length="229" mass="24659">MDIPQHCEEFPVSVLAGSVTLAGDLVLPEDAAGMVLFAHGSGSSRFSPRNRFVAHILQQAGLATLLLDLLTPQEEAVDLRTTRLRFDIQLLAERVVGAVEWLKHKPATQSLRIGLFGASTGAGAALVAAAERPELIHAVVSRGGRPDLAGSALARVQAPTLLIVGGQDHPVIEMNQQALLQIPAEKRLDIVPGTTHLFEEHGTLEQVARLATQWFCQYLAPTRPQRIIA</sequence>
<evidence type="ECO:0000313" key="3">
    <source>
        <dbReference type="EMBL" id="ACL45009.1"/>
    </source>
</evidence>
<dbReference type="OrthoDB" id="9780269at2"/>
<dbReference type="HOGENOM" id="CLU_082991_0_0_3"/>
<dbReference type="EMBL" id="CP001344">
    <property type="protein sequence ID" value="ACL45009.1"/>
    <property type="molecule type" value="Genomic_DNA"/>
</dbReference>
<dbReference type="PANTHER" id="PTHR22946">
    <property type="entry name" value="DIENELACTONE HYDROLASE DOMAIN-CONTAINING PROTEIN-RELATED"/>
    <property type="match status" value="1"/>
</dbReference>
<organism evidence="3">
    <name type="scientific">Cyanothece sp. (strain PCC 7425 / ATCC 29141)</name>
    <dbReference type="NCBI Taxonomy" id="395961"/>
    <lineage>
        <taxon>Bacteria</taxon>
        <taxon>Bacillati</taxon>
        <taxon>Cyanobacteriota</taxon>
        <taxon>Cyanophyceae</taxon>
        <taxon>Gomontiellales</taxon>
        <taxon>Cyanothecaceae</taxon>
        <taxon>Cyanothece</taxon>
    </lineage>
</organism>
<proteinExistence type="predicted"/>
<reference evidence="3" key="1">
    <citation type="submission" date="2009-01" db="EMBL/GenBank/DDBJ databases">
        <title>Complete sequence of chromosome Cyanothece sp. PCC 7425.</title>
        <authorList>
            <consortium name="US DOE Joint Genome Institute"/>
            <person name="Lucas S."/>
            <person name="Copeland A."/>
            <person name="Lapidus A."/>
            <person name="Glavina del Rio T."/>
            <person name="Dalin E."/>
            <person name="Tice H."/>
            <person name="Bruce D."/>
            <person name="Goodwin L."/>
            <person name="Pitluck S."/>
            <person name="Sims D."/>
            <person name="Meineke L."/>
            <person name="Brettin T."/>
            <person name="Detter J.C."/>
            <person name="Han C."/>
            <person name="Larimer F."/>
            <person name="Land M."/>
            <person name="Hauser L."/>
            <person name="Kyrpides N."/>
            <person name="Ovchinnikova G."/>
            <person name="Liberton M."/>
            <person name="Stoeckel J."/>
            <person name="Banerjee A."/>
            <person name="Singh A."/>
            <person name="Page L."/>
            <person name="Sato H."/>
            <person name="Zhao L."/>
            <person name="Sherman L."/>
            <person name="Pakrasi H."/>
            <person name="Richardson P."/>
        </authorList>
    </citation>
    <scope>NUCLEOTIDE SEQUENCE</scope>
    <source>
        <strain evidence="3">PCC 7425</strain>
    </source>
</reference>
<protein>
    <submittedName>
        <fullName evidence="3">Dienelactone hydrolase</fullName>
    </submittedName>
</protein>
<dbReference type="PANTHER" id="PTHR22946:SF9">
    <property type="entry name" value="POLYKETIDE TRANSFERASE AF380"/>
    <property type="match status" value="1"/>
</dbReference>
<dbReference type="InterPro" id="IPR029058">
    <property type="entry name" value="AB_hydrolase_fold"/>
</dbReference>
<accession>B8HJQ6</accession>
<dbReference type="SUPFAM" id="SSF53474">
    <property type="entry name" value="alpha/beta-Hydrolases"/>
    <property type="match status" value="1"/>
</dbReference>
<dbReference type="Pfam" id="PF01738">
    <property type="entry name" value="DLH"/>
    <property type="match status" value="1"/>
</dbReference>
<dbReference type="eggNOG" id="COG0412">
    <property type="taxonomic scope" value="Bacteria"/>
</dbReference>
<dbReference type="GO" id="GO:0052689">
    <property type="term" value="F:carboxylic ester hydrolase activity"/>
    <property type="evidence" value="ECO:0007669"/>
    <property type="project" value="UniProtKB-ARBA"/>
</dbReference>
<dbReference type="InterPro" id="IPR050261">
    <property type="entry name" value="FrsA_esterase"/>
</dbReference>
<name>B8HJQ6_CYAP4</name>
<evidence type="ECO:0000256" key="1">
    <source>
        <dbReference type="ARBA" id="ARBA00022801"/>
    </source>
</evidence>
<feature type="domain" description="Dienelactone hydrolase" evidence="2">
    <location>
        <begin position="90"/>
        <end position="202"/>
    </location>
</feature>
<dbReference type="STRING" id="395961.Cyan7425_2656"/>
<gene>
    <name evidence="3" type="ordered locus">Cyan7425_2656</name>
</gene>
<dbReference type="KEGG" id="cyn:Cyan7425_2656"/>
<dbReference type="ESTHER" id="cyap4-b8hjq6">
    <property type="family name" value="DLH-S"/>
</dbReference>
<keyword evidence="1 3" id="KW-0378">Hydrolase</keyword>